<dbReference type="Proteomes" id="UP001175271">
    <property type="component" value="Unassembled WGS sequence"/>
</dbReference>
<dbReference type="AlphaFoldDB" id="A0AA39M7H0"/>
<accession>A0AA39M7H0</accession>
<dbReference type="EMBL" id="JAUCMV010000001">
    <property type="protein sequence ID" value="KAK0423573.1"/>
    <property type="molecule type" value="Genomic_DNA"/>
</dbReference>
<proteinExistence type="predicted"/>
<name>A0AA39M7H0_9BILA</name>
<evidence type="ECO:0000313" key="2">
    <source>
        <dbReference type="EMBL" id="KAK0423573.1"/>
    </source>
</evidence>
<feature type="region of interest" description="Disordered" evidence="1">
    <location>
        <begin position="1"/>
        <end position="79"/>
    </location>
</feature>
<keyword evidence="3" id="KW-1185">Reference proteome</keyword>
<protein>
    <submittedName>
        <fullName evidence="2">Uncharacterized protein</fullName>
    </submittedName>
</protein>
<feature type="compositionally biased region" description="Polar residues" evidence="1">
    <location>
        <begin position="16"/>
        <end position="43"/>
    </location>
</feature>
<sequence length="79" mass="8857">MEMLRRRRTKSKASKGSRSANSSEAEAMTQYANEDTSSTSSEVASDERKMENAVQPRSANSFPTGMWQKPMDSKDENSF</sequence>
<evidence type="ECO:0000313" key="3">
    <source>
        <dbReference type="Proteomes" id="UP001175271"/>
    </source>
</evidence>
<evidence type="ECO:0000256" key="1">
    <source>
        <dbReference type="SAM" id="MobiDB-lite"/>
    </source>
</evidence>
<reference evidence="2" key="1">
    <citation type="submission" date="2023-06" db="EMBL/GenBank/DDBJ databases">
        <title>Genomic analysis of the entomopathogenic nematode Steinernema hermaphroditum.</title>
        <authorList>
            <person name="Schwarz E.M."/>
            <person name="Heppert J.K."/>
            <person name="Baniya A."/>
            <person name="Schwartz H.T."/>
            <person name="Tan C.-H."/>
            <person name="Antoshechkin I."/>
            <person name="Sternberg P.W."/>
            <person name="Goodrich-Blair H."/>
            <person name="Dillman A.R."/>
        </authorList>
    </citation>
    <scope>NUCLEOTIDE SEQUENCE</scope>
    <source>
        <strain evidence="2">PS9179</strain>
        <tissue evidence="2">Whole animal</tissue>
    </source>
</reference>
<organism evidence="2 3">
    <name type="scientific">Steinernema hermaphroditum</name>
    <dbReference type="NCBI Taxonomy" id="289476"/>
    <lineage>
        <taxon>Eukaryota</taxon>
        <taxon>Metazoa</taxon>
        <taxon>Ecdysozoa</taxon>
        <taxon>Nematoda</taxon>
        <taxon>Chromadorea</taxon>
        <taxon>Rhabditida</taxon>
        <taxon>Tylenchina</taxon>
        <taxon>Panagrolaimomorpha</taxon>
        <taxon>Strongyloidoidea</taxon>
        <taxon>Steinernematidae</taxon>
        <taxon>Steinernema</taxon>
    </lineage>
</organism>
<gene>
    <name evidence="2" type="ORF">QR680_008215</name>
</gene>
<comment type="caution">
    <text evidence="2">The sequence shown here is derived from an EMBL/GenBank/DDBJ whole genome shotgun (WGS) entry which is preliminary data.</text>
</comment>
<feature type="compositionally biased region" description="Basic residues" evidence="1">
    <location>
        <begin position="1"/>
        <end position="15"/>
    </location>
</feature>